<dbReference type="Pfam" id="PF10318">
    <property type="entry name" value="7TM_GPCR_Srh"/>
    <property type="match status" value="1"/>
</dbReference>
<organism evidence="2 3">
    <name type="scientific">Bursaphelenchus xylophilus</name>
    <name type="common">Pinewood nematode worm</name>
    <name type="synonym">Aphelenchoides xylophilus</name>
    <dbReference type="NCBI Taxonomy" id="6326"/>
    <lineage>
        <taxon>Eukaryota</taxon>
        <taxon>Metazoa</taxon>
        <taxon>Ecdysozoa</taxon>
        <taxon>Nematoda</taxon>
        <taxon>Chromadorea</taxon>
        <taxon>Rhabditida</taxon>
        <taxon>Tylenchina</taxon>
        <taxon>Tylenchomorpha</taxon>
        <taxon>Aphelenchoidea</taxon>
        <taxon>Aphelenchoididae</taxon>
        <taxon>Bursaphelenchus</taxon>
    </lineage>
</organism>
<reference evidence="2" key="1">
    <citation type="submission" date="2020-09" db="EMBL/GenBank/DDBJ databases">
        <authorList>
            <person name="Kikuchi T."/>
        </authorList>
    </citation>
    <scope>NUCLEOTIDE SEQUENCE</scope>
    <source>
        <strain evidence="2">Ka4C1</strain>
    </source>
</reference>
<dbReference type="EMBL" id="CAJFCV020000001">
    <property type="protein sequence ID" value="CAG9086982.1"/>
    <property type="molecule type" value="Genomic_DNA"/>
</dbReference>
<dbReference type="EMBL" id="CAJFDI010000001">
    <property type="protein sequence ID" value="CAD5210773.1"/>
    <property type="molecule type" value="Genomic_DNA"/>
</dbReference>
<keyword evidence="1" id="KW-0812">Transmembrane</keyword>
<feature type="transmembrane region" description="Helical" evidence="1">
    <location>
        <begin position="147"/>
        <end position="168"/>
    </location>
</feature>
<feature type="transmembrane region" description="Helical" evidence="1">
    <location>
        <begin position="55"/>
        <end position="78"/>
    </location>
</feature>
<feature type="transmembrane region" description="Helical" evidence="1">
    <location>
        <begin position="24"/>
        <end position="43"/>
    </location>
</feature>
<dbReference type="InterPro" id="IPR019422">
    <property type="entry name" value="7TM_GPCR_serpentine_rcpt_Srh"/>
</dbReference>
<evidence type="ECO:0000313" key="2">
    <source>
        <dbReference type="EMBL" id="CAD5210773.1"/>
    </source>
</evidence>
<protein>
    <submittedName>
        <fullName evidence="2">(pine wood nematode) hypothetical protein</fullName>
    </submittedName>
</protein>
<dbReference type="Proteomes" id="UP000582659">
    <property type="component" value="Unassembled WGS sequence"/>
</dbReference>
<accession>A0A811K509</accession>
<dbReference type="Proteomes" id="UP000659654">
    <property type="component" value="Unassembled WGS sequence"/>
</dbReference>
<feature type="transmembrane region" description="Helical" evidence="1">
    <location>
        <begin position="254"/>
        <end position="280"/>
    </location>
</feature>
<name>A0A811K509_BURXY</name>
<evidence type="ECO:0000256" key="1">
    <source>
        <dbReference type="SAM" id="Phobius"/>
    </source>
</evidence>
<feature type="transmembrane region" description="Helical" evidence="1">
    <location>
        <begin position="213"/>
        <end position="234"/>
    </location>
</feature>
<dbReference type="OrthoDB" id="5860156at2759"/>
<proteinExistence type="predicted"/>
<keyword evidence="1" id="KW-0472">Membrane</keyword>
<comment type="caution">
    <text evidence="2">The sequence shown here is derived from an EMBL/GenBank/DDBJ whole genome shotgun (WGS) entry which is preliminary data.</text>
</comment>
<feature type="transmembrane region" description="Helical" evidence="1">
    <location>
        <begin position="98"/>
        <end position="118"/>
    </location>
</feature>
<feature type="transmembrane region" description="Helical" evidence="1">
    <location>
        <begin position="286"/>
        <end position="309"/>
    </location>
</feature>
<gene>
    <name evidence="2" type="ORF">BXYJ_LOCUS2096</name>
</gene>
<evidence type="ECO:0000313" key="3">
    <source>
        <dbReference type="Proteomes" id="UP000659654"/>
    </source>
</evidence>
<dbReference type="AlphaFoldDB" id="A0A811K509"/>
<sequence length="347" mass="39103">MGILMDESELPSEKFMAFYKRFEYLAYSITVVVVVGTMWIMIISSPKSLSKYRWFLINELAWSLSFDTFAALIGGVVLYPIPCYYGENIASYLPSEYVQVYVMCGIASIVCKLTAIAFQFEHRYSQCLLGTSTYKAFCLNLTGKSELTIRVIVSLVLAISAVTPFLLLNPDQDEAKSRLSAMDPVMAKVFQEHPNAACFAYGTSARKALISEVFLLVGYMAFSLIVIFAMYDLIKRSSFSPHTYRLQLMLFKSLVAQTSVFMVFLLGPVLVFVVLPIAGFRNLPRYTMYGFLLLLVHTPLDCFMILYFIKPYRVIVLRNLSIIRLPKSSSFTASVSNNAVKPHPTPS</sequence>
<keyword evidence="1" id="KW-1133">Transmembrane helix</keyword>
<dbReference type="PANTHER" id="PTHR46891">
    <property type="entry name" value="SERPENTINE RECEPTOR, CLASS H-RELATED"/>
    <property type="match status" value="1"/>
</dbReference>
<keyword evidence="3" id="KW-1185">Reference proteome</keyword>